<dbReference type="RefSeq" id="XP_018001236.1">
    <property type="nucleotide sequence ID" value="XM_018148317.1"/>
</dbReference>
<evidence type="ECO:0000256" key="3">
    <source>
        <dbReference type="ARBA" id="ARBA00022737"/>
    </source>
</evidence>
<keyword evidence="4" id="KW-0863">Zinc-finger</keyword>
<dbReference type="PANTHER" id="PTHR40626">
    <property type="entry name" value="MIP31509P"/>
    <property type="match status" value="1"/>
</dbReference>
<evidence type="ECO:0000256" key="5">
    <source>
        <dbReference type="ARBA" id="ARBA00022833"/>
    </source>
</evidence>
<dbReference type="GO" id="GO:0000981">
    <property type="term" value="F:DNA-binding transcription factor activity, RNA polymerase II-specific"/>
    <property type="evidence" value="ECO:0007669"/>
    <property type="project" value="InterPro"/>
</dbReference>
<feature type="compositionally biased region" description="Polar residues" evidence="7">
    <location>
        <begin position="535"/>
        <end position="551"/>
    </location>
</feature>
<evidence type="ECO:0000256" key="7">
    <source>
        <dbReference type="SAM" id="MobiDB-lite"/>
    </source>
</evidence>
<dbReference type="EMBL" id="LFJN01000010">
    <property type="protein sequence ID" value="KPI41273.1"/>
    <property type="molecule type" value="Genomic_DNA"/>
</dbReference>
<dbReference type="GO" id="GO:0008270">
    <property type="term" value="F:zinc ion binding"/>
    <property type="evidence" value="ECO:0007669"/>
    <property type="project" value="UniProtKB-KW"/>
</dbReference>
<keyword evidence="6" id="KW-0539">Nucleus</keyword>
<dbReference type="GO" id="GO:0000978">
    <property type="term" value="F:RNA polymerase II cis-regulatory region sequence-specific DNA binding"/>
    <property type="evidence" value="ECO:0007669"/>
    <property type="project" value="InterPro"/>
</dbReference>
<proteinExistence type="predicted"/>
<evidence type="ECO:0000313" key="10">
    <source>
        <dbReference type="Proteomes" id="UP000038010"/>
    </source>
</evidence>
<dbReference type="AlphaFoldDB" id="A0A0N1P1U6"/>
<evidence type="ECO:0000256" key="2">
    <source>
        <dbReference type="ARBA" id="ARBA00022723"/>
    </source>
</evidence>
<evidence type="ECO:0000259" key="8">
    <source>
        <dbReference type="Pfam" id="PF04082"/>
    </source>
</evidence>
<dbReference type="GO" id="GO:0005634">
    <property type="term" value="C:nucleus"/>
    <property type="evidence" value="ECO:0007669"/>
    <property type="project" value="UniProtKB-SubCell"/>
</dbReference>
<dbReference type="GeneID" id="28740197"/>
<evidence type="ECO:0000256" key="1">
    <source>
        <dbReference type="ARBA" id="ARBA00004123"/>
    </source>
</evidence>
<dbReference type="InterPro" id="IPR051059">
    <property type="entry name" value="VerF-like"/>
</dbReference>
<dbReference type="VEuPathDB" id="FungiDB:AB675_7911"/>
<organism evidence="9 10">
    <name type="scientific">Cyphellophora attinorum</name>
    <dbReference type="NCBI Taxonomy" id="1664694"/>
    <lineage>
        <taxon>Eukaryota</taxon>
        <taxon>Fungi</taxon>
        <taxon>Dikarya</taxon>
        <taxon>Ascomycota</taxon>
        <taxon>Pezizomycotina</taxon>
        <taxon>Eurotiomycetes</taxon>
        <taxon>Chaetothyriomycetidae</taxon>
        <taxon>Chaetothyriales</taxon>
        <taxon>Cyphellophoraceae</taxon>
        <taxon>Cyphellophora</taxon>
    </lineage>
</organism>
<feature type="region of interest" description="Disordered" evidence="7">
    <location>
        <begin position="526"/>
        <end position="551"/>
    </location>
</feature>
<protein>
    <submittedName>
        <fullName evidence="9">Zinc finger protein klf1</fullName>
    </submittedName>
</protein>
<dbReference type="OrthoDB" id="1405595at2759"/>
<keyword evidence="5" id="KW-0862">Zinc</keyword>
<evidence type="ECO:0000256" key="4">
    <source>
        <dbReference type="ARBA" id="ARBA00022771"/>
    </source>
</evidence>
<dbReference type="Proteomes" id="UP000038010">
    <property type="component" value="Unassembled WGS sequence"/>
</dbReference>
<keyword evidence="10" id="KW-1185">Reference proteome</keyword>
<evidence type="ECO:0000256" key="6">
    <source>
        <dbReference type="ARBA" id="ARBA00023242"/>
    </source>
</evidence>
<comment type="subcellular location">
    <subcellularLocation>
        <location evidence="1">Nucleus</location>
    </subcellularLocation>
</comment>
<evidence type="ECO:0000313" key="9">
    <source>
        <dbReference type="EMBL" id="KPI41273.1"/>
    </source>
</evidence>
<dbReference type="CDD" id="cd12148">
    <property type="entry name" value="fungal_TF_MHR"/>
    <property type="match status" value="1"/>
</dbReference>
<feature type="domain" description="Xylanolytic transcriptional activator regulatory" evidence="8">
    <location>
        <begin position="132"/>
        <end position="420"/>
    </location>
</feature>
<comment type="caution">
    <text evidence="9">The sequence shown here is derived from an EMBL/GenBank/DDBJ whole genome shotgun (WGS) entry which is preliminary data.</text>
</comment>
<accession>A0A0N1P1U6</accession>
<dbReference type="GO" id="GO:0006351">
    <property type="term" value="P:DNA-templated transcription"/>
    <property type="evidence" value="ECO:0007669"/>
    <property type="project" value="InterPro"/>
</dbReference>
<keyword evidence="3" id="KW-0677">Repeat</keyword>
<dbReference type="PANTHER" id="PTHR40626:SF11">
    <property type="entry name" value="ZINC FINGER PROTEIN YPR022C"/>
    <property type="match status" value="1"/>
</dbReference>
<dbReference type="GO" id="GO:0000785">
    <property type="term" value="C:chromatin"/>
    <property type="evidence" value="ECO:0007669"/>
    <property type="project" value="TreeGrafter"/>
</dbReference>
<keyword evidence="2" id="KW-0479">Metal-binding</keyword>
<reference evidence="9 10" key="1">
    <citation type="submission" date="2015-06" db="EMBL/GenBank/DDBJ databases">
        <title>Draft genome of the ant-associated black yeast Phialophora attae CBS 131958.</title>
        <authorList>
            <person name="Moreno L.F."/>
            <person name="Stielow B.J."/>
            <person name="de Hoog S."/>
            <person name="Vicente V.A."/>
            <person name="Weiss V.A."/>
            <person name="de Vries M."/>
            <person name="Cruz L.M."/>
            <person name="Souza E.M."/>
        </authorList>
    </citation>
    <scope>NUCLEOTIDE SEQUENCE [LARGE SCALE GENOMIC DNA]</scope>
    <source>
        <strain evidence="9 10">CBS 131958</strain>
    </source>
</reference>
<gene>
    <name evidence="9" type="ORF">AB675_7911</name>
</gene>
<dbReference type="InterPro" id="IPR007219">
    <property type="entry name" value="XnlR_reg_dom"/>
</dbReference>
<name>A0A0N1P1U6_9EURO</name>
<dbReference type="STRING" id="1664694.A0A0N1P1U6"/>
<sequence>MDDNPLGISPSNRTEDFTNWLFDPNLSGYYDFILDQPNVFGQIYSNEVPAPMFDHSMDSNGLVPDAVSSTVPSPTRASGFPECKRVQLLDLIRERFWAGGAATMLVKGQLFSGDLDHPLHVMSMVSLELYIATYFASFHDQFPLLHKPTFIPDQVNDLLLLAILGVGASLLDETQHTADFCSAAASFGTFVAWSLRWQILMDQDSGPPAKLWVLQSLAILEFYEKMNATRPLHERAHVHFAATLTLMRRGSALIGDQSTPPSRDEPAVSGSADHSWFTHWIASEATRRCAFGAFFLDALHATMFGHAATMVIHEIQLPLPVDDAQWTASTASEVARIEFSLHNNGIKPTSFLSGIKSTLMSQRVRTNPFGRLILMGGLLSIAHHMRQKELYKNTLEERSSIAAMPEGWKKQLIKAFDWWKRDFDSSLAHMQAYSVVGAKTGFRQEAHEISRHLATALYHLAHISLSVQMPDLCTLAGAKILLGRVISKADRDRVRAKMSQWANTPGARSAVLHSVRYLKLTLMSDTPADRGGRQPISSTSSTWHDGSNTDLPRSSDVVIIRPWVMYYSALVVWAYGYLLDGPLRPFPGHIFPGPRSDMTIQAMTSSNPLSADRGEAIRHDAEQYLQATGDFSDPDDLRAVTGGRNRVVGVLTMAMRALEGSRWELLHEARTRLRDCVDQLR</sequence>
<dbReference type="Pfam" id="PF04082">
    <property type="entry name" value="Fungal_trans"/>
    <property type="match status" value="1"/>
</dbReference>